<comment type="caution">
    <text evidence="9">The sequence shown here is derived from an EMBL/GenBank/DDBJ whole genome shotgun (WGS) entry which is preliminary data.</text>
</comment>
<reference evidence="9" key="1">
    <citation type="submission" date="2021-08" db="EMBL/GenBank/DDBJ databases">
        <title>WGS assembly of Ceratopteris richardii.</title>
        <authorList>
            <person name="Marchant D.B."/>
            <person name="Chen G."/>
            <person name="Jenkins J."/>
            <person name="Shu S."/>
            <person name="Leebens-Mack J."/>
            <person name="Grimwood J."/>
            <person name="Schmutz J."/>
            <person name="Soltis P."/>
            <person name="Soltis D."/>
            <person name="Chen Z.-H."/>
        </authorList>
    </citation>
    <scope>NUCLEOTIDE SEQUENCE</scope>
    <source>
        <strain evidence="9">Whitten #5841</strain>
        <tissue evidence="9">Leaf</tissue>
    </source>
</reference>
<dbReference type="GO" id="GO:0006281">
    <property type="term" value="P:DNA repair"/>
    <property type="evidence" value="ECO:0007669"/>
    <property type="project" value="UniProtKB-KW"/>
</dbReference>
<evidence type="ECO:0000313" key="10">
    <source>
        <dbReference type="Proteomes" id="UP000825935"/>
    </source>
</evidence>
<gene>
    <name evidence="9" type="ORF">KP509_11G012400</name>
</gene>
<dbReference type="GO" id="GO:0005524">
    <property type="term" value="F:ATP binding"/>
    <property type="evidence" value="ECO:0007669"/>
    <property type="project" value="InterPro"/>
</dbReference>
<keyword evidence="6" id="KW-0234">DNA repair</keyword>
<accession>A0A8T2TRX0</accession>
<dbReference type="OrthoDB" id="416741at2759"/>
<dbReference type="Proteomes" id="UP000825935">
    <property type="component" value="Chromosome 11"/>
</dbReference>
<name>A0A8T2TRX0_CERRI</name>
<keyword evidence="4" id="KW-0347">Helicase</keyword>
<evidence type="ECO:0000256" key="3">
    <source>
        <dbReference type="ARBA" id="ARBA00022801"/>
    </source>
</evidence>
<keyword evidence="4" id="KW-0067">ATP-binding</keyword>
<keyword evidence="4" id="KW-0547">Nucleotide-binding</keyword>
<sequence>MQASALSKSLEISWRALRKASITETIYPWRVLRLTAVSINLYAPVWSAHAGIAKQSRKASNKIFHVDEGTNECKFSREDQEILQKAIAYEAEHGFPNCVGRTKRFSEFLASKLVLPNVLPSHASKTLSLLFDMAQKYAEMDANSRVCLLDKVSAFLGFKSLQDLLDHHHAVIAGNDLDLNTRASEHSDKHPLVILQKNSHPAIVFGSSERLELFKYPESKGGQVGKSSEDGQVGKSSGAFPAKKKVSDSSRAASPVANGRKVKDISSEQKIRVPSNQSRRVKKTVKNVEGDGVYEDWLLNKPINLVKCLSSMACSQLENQGFYTLRKLLQHYPRNYLNFLQPREKIEDGQFLILSGRILSSRVRSAHGLGILQISIGLSAVSKGSDSDEKDSPTFHVTRFFRGARYSSNWFLKRLLEKYPAGAFCAVSGKVKVMEKKNNFEVKDYSLEVVDNADFHHTDLIYPIYSSRGGLSPKFFKLCIEKVLKDLPLDVDPLPEDCKTAYGLMDLREAYIGIHSPQNMMIAEEARKRFVFDEFFFLQLGLLQRRQAEATIMHNVVPTADGSELHAKTGYLPCEKWAPLTSRMYECLPYKLTNSQLKAISEIIWDLQRPIPMRRLLQGVLMAPTEFLAKQHYERFCEILKHLEETQRPRIALLTGSVSSVKSQAVRKGLENGSIQLAVGTHSLISDEVRFASLGLVIVDEQHRFGVEQRLRLQNKVCMTV</sequence>
<keyword evidence="5" id="KW-0238">DNA-binding</keyword>
<evidence type="ECO:0000256" key="6">
    <source>
        <dbReference type="ARBA" id="ARBA00023204"/>
    </source>
</evidence>
<evidence type="ECO:0000256" key="2">
    <source>
        <dbReference type="ARBA" id="ARBA00022763"/>
    </source>
</evidence>
<dbReference type="InterPro" id="IPR011545">
    <property type="entry name" value="DEAD/DEAH_box_helicase_dom"/>
</dbReference>
<feature type="region of interest" description="Disordered" evidence="7">
    <location>
        <begin position="220"/>
        <end position="279"/>
    </location>
</feature>
<dbReference type="GO" id="GO:0016787">
    <property type="term" value="F:hydrolase activity"/>
    <property type="evidence" value="ECO:0007669"/>
    <property type="project" value="UniProtKB-KW"/>
</dbReference>
<dbReference type="Pfam" id="PF00270">
    <property type="entry name" value="DEAD"/>
    <property type="match status" value="1"/>
</dbReference>
<dbReference type="EMBL" id="CM035416">
    <property type="protein sequence ID" value="KAH7424513.1"/>
    <property type="molecule type" value="Genomic_DNA"/>
</dbReference>
<dbReference type="PANTHER" id="PTHR47964:SF1">
    <property type="entry name" value="ATP-DEPENDENT DNA HELICASE HOMOLOG RECG, CHLOROPLASTIC"/>
    <property type="match status" value="1"/>
</dbReference>
<evidence type="ECO:0000313" key="9">
    <source>
        <dbReference type="EMBL" id="KAH7424513.1"/>
    </source>
</evidence>
<evidence type="ECO:0000259" key="8">
    <source>
        <dbReference type="PROSITE" id="PS51192"/>
    </source>
</evidence>
<evidence type="ECO:0000256" key="5">
    <source>
        <dbReference type="ARBA" id="ARBA00023125"/>
    </source>
</evidence>
<keyword evidence="1" id="KW-0934">Plastid</keyword>
<dbReference type="InterPro" id="IPR012340">
    <property type="entry name" value="NA-bd_OB-fold"/>
</dbReference>
<feature type="compositionally biased region" description="Basic and acidic residues" evidence="7">
    <location>
        <begin position="261"/>
        <end position="271"/>
    </location>
</feature>
<keyword evidence="1" id="KW-0150">Chloroplast</keyword>
<evidence type="ECO:0000256" key="1">
    <source>
        <dbReference type="ARBA" id="ARBA00022528"/>
    </source>
</evidence>
<organism evidence="9 10">
    <name type="scientific">Ceratopteris richardii</name>
    <name type="common">Triangle waterfern</name>
    <dbReference type="NCBI Taxonomy" id="49495"/>
    <lineage>
        <taxon>Eukaryota</taxon>
        <taxon>Viridiplantae</taxon>
        <taxon>Streptophyta</taxon>
        <taxon>Embryophyta</taxon>
        <taxon>Tracheophyta</taxon>
        <taxon>Polypodiopsida</taxon>
        <taxon>Polypodiidae</taxon>
        <taxon>Polypodiales</taxon>
        <taxon>Pteridineae</taxon>
        <taxon>Pteridaceae</taxon>
        <taxon>Parkerioideae</taxon>
        <taxon>Ceratopteris</taxon>
    </lineage>
</organism>
<dbReference type="Gene3D" id="3.40.50.300">
    <property type="entry name" value="P-loop containing nucleotide triphosphate hydrolases"/>
    <property type="match status" value="2"/>
</dbReference>
<dbReference type="SUPFAM" id="SSF52540">
    <property type="entry name" value="P-loop containing nucleoside triphosphate hydrolases"/>
    <property type="match status" value="1"/>
</dbReference>
<dbReference type="SUPFAM" id="SSF50249">
    <property type="entry name" value="Nucleic acid-binding proteins"/>
    <property type="match status" value="1"/>
</dbReference>
<dbReference type="InterPro" id="IPR047112">
    <property type="entry name" value="RecG/Mfd"/>
</dbReference>
<dbReference type="GO" id="GO:0003678">
    <property type="term" value="F:DNA helicase activity"/>
    <property type="evidence" value="ECO:0007669"/>
    <property type="project" value="TreeGrafter"/>
</dbReference>
<dbReference type="InterPro" id="IPR027417">
    <property type="entry name" value="P-loop_NTPase"/>
</dbReference>
<dbReference type="GO" id="GO:0003677">
    <property type="term" value="F:DNA binding"/>
    <property type="evidence" value="ECO:0007669"/>
    <property type="project" value="UniProtKB-KW"/>
</dbReference>
<evidence type="ECO:0000256" key="4">
    <source>
        <dbReference type="ARBA" id="ARBA00022806"/>
    </source>
</evidence>
<proteinExistence type="predicted"/>
<feature type="domain" description="Helicase ATP-binding" evidence="8">
    <location>
        <begin position="607"/>
        <end position="721"/>
    </location>
</feature>
<dbReference type="AlphaFoldDB" id="A0A8T2TRX0"/>
<keyword evidence="10" id="KW-1185">Reference proteome</keyword>
<keyword evidence="2" id="KW-0227">DNA damage</keyword>
<evidence type="ECO:0000256" key="7">
    <source>
        <dbReference type="SAM" id="MobiDB-lite"/>
    </source>
</evidence>
<dbReference type="PROSITE" id="PS51192">
    <property type="entry name" value="HELICASE_ATP_BIND_1"/>
    <property type="match status" value="1"/>
</dbReference>
<keyword evidence="3" id="KW-0378">Hydrolase</keyword>
<protein>
    <recommendedName>
        <fullName evidence="8">Helicase ATP-binding domain-containing protein</fullName>
    </recommendedName>
</protein>
<dbReference type="InterPro" id="IPR014001">
    <property type="entry name" value="Helicase_ATP-bd"/>
</dbReference>
<dbReference type="PANTHER" id="PTHR47964">
    <property type="entry name" value="ATP-DEPENDENT DNA HELICASE HOMOLOG RECG, CHLOROPLASTIC"/>
    <property type="match status" value="1"/>
</dbReference>